<dbReference type="CDD" id="cd20335">
    <property type="entry name" value="BRcat_RBR"/>
    <property type="match status" value="1"/>
</dbReference>
<evidence type="ECO:0000313" key="8">
    <source>
        <dbReference type="Proteomes" id="UP000076584"/>
    </source>
</evidence>
<name>A0A167A9S5_COLIC</name>
<evidence type="ECO:0000259" key="6">
    <source>
        <dbReference type="Pfam" id="PF01485"/>
    </source>
</evidence>
<feature type="compositionally biased region" description="Basic and acidic residues" evidence="5">
    <location>
        <begin position="1"/>
        <end position="18"/>
    </location>
</feature>
<keyword evidence="2" id="KW-0863">Zinc-finger</keyword>
<evidence type="ECO:0000313" key="7">
    <source>
        <dbReference type="EMBL" id="KZL79873.1"/>
    </source>
</evidence>
<dbReference type="InterPro" id="IPR002867">
    <property type="entry name" value="IBR_dom"/>
</dbReference>
<dbReference type="PROSITE" id="PS00518">
    <property type="entry name" value="ZF_RING_1"/>
    <property type="match status" value="1"/>
</dbReference>
<organism evidence="7 8">
    <name type="scientific">Colletotrichum incanum</name>
    <name type="common">Soybean anthracnose fungus</name>
    <dbReference type="NCBI Taxonomy" id="1573173"/>
    <lineage>
        <taxon>Eukaryota</taxon>
        <taxon>Fungi</taxon>
        <taxon>Dikarya</taxon>
        <taxon>Ascomycota</taxon>
        <taxon>Pezizomycotina</taxon>
        <taxon>Sordariomycetes</taxon>
        <taxon>Hypocreomycetidae</taxon>
        <taxon>Glomerellales</taxon>
        <taxon>Glomerellaceae</taxon>
        <taxon>Colletotrichum</taxon>
        <taxon>Colletotrichum spaethianum species complex</taxon>
    </lineage>
</organism>
<dbReference type="PANTHER" id="PTHR11685">
    <property type="entry name" value="RBR FAMILY RING FINGER AND IBR DOMAIN-CONTAINING"/>
    <property type="match status" value="1"/>
</dbReference>
<evidence type="ECO:0000256" key="2">
    <source>
        <dbReference type="ARBA" id="ARBA00022771"/>
    </source>
</evidence>
<dbReference type="InterPro" id="IPR017907">
    <property type="entry name" value="Znf_RING_CS"/>
</dbReference>
<evidence type="ECO:0000256" key="3">
    <source>
        <dbReference type="ARBA" id="ARBA00022786"/>
    </source>
</evidence>
<keyword evidence="8" id="KW-1185">Reference proteome</keyword>
<protein>
    <submittedName>
        <fullName evidence="7">Ibr finger domain-containing protein</fullName>
    </submittedName>
</protein>
<keyword evidence="1" id="KW-0479">Metal-binding</keyword>
<dbReference type="GO" id="GO:0008270">
    <property type="term" value="F:zinc ion binding"/>
    <property type="evidence" value="ECO:0007669"/>
    <property type="project" value="UniProtKB-KW"/>
</dbReference>
<dbReference type="STRING" id="1573173.A0A167A9S5"/>
<sequence>MSRRIEEEEAREAEHEGPVHGAGAQHLNPAAQLYQPVRTAKCVLCQGMHDTRDLYENNGCRDMYCSDFLRNLFESSINDEALFPPRCCSHTIPVDDISTNIFLFSEEFVETFRTQLVDYSTTDRIYCHVPTCSAFIPPTTIHGDIGICPERQARVFSLCKGPEHQDHACAKDAATREVLQLASENNWKRCPSCQTVAELEAETFHAPCDHHYCHDCLGELFEVSLTSEYQFPPTCCGEPIPTDLDHDVIPAELMKKVNDKVVELSTQNRTYCRQLTCLTFIPKESTRDDVATCSSCQTTTCTLCKGAEHADYACTEDAATQGVLKLAEKNSWKRCPTCRALVERVEGCLHMKLSSAIGAEPCGHPPTFVLEEAHELD</sequence>
<evidence type="ECO:0000256" key="1">
    <source>
        <dbReference type="ARBA" id="ARBA00022723"/>
    </source>
</evidence>
<dbReference type="Pfam" id="PF01485">
    <property type="entry name" value="IBR"/>
    <property type="match status" value="1"/>
</dbReference>
<feature type="domain" description="IBR" evidence="6">
    <location>
        <begin position="254"/>
        <end position="314"/>
    </location>
</feature>
<dbReference type="SUPFAM" id="SSF57850">
    <property type="entry name" value="RING/U-box"/>
    <property type="match status" value="1"/>
</dbReference>
<dbReference type="InterPro" id="IPR031127">
    <property type="entry name" value="E3_UB_ligase_RBR"/>
</dbReference>
<comment type="caution">
    <text evidence="7">The sequence shown here is derived from an EMBL/GenBank/DDBJ whole genome shotgun (WGS) entry which is preliminary data.</text>
</comment>
<dbReference type="Proteomes" id="UP000076584">
    <property type="component" value="Unassembled WGS sequence"/>
</dbReference>
<evidence type="ECO:0000256" key="4">
    <source>
        <dbReference type="ARBA" id="ARBA00022833"/>
    </source>
</evidence>
<accession>A0A167A9S5</accession>
<proteinExistence type="predicted"/>
<keyword evidence="3" id="KW-0833">Ubl conjugation pathway</keyword>
<dbReference type="GO" id="GO:0016567">
    <property type="term" value="P:protein ubiquitination"/>
    <property type="evidence" value="ECO:0007669"/>
    <property type="project" value="InterPro"/>
</dbReference>
<dbReference type="AlphaFoldDB" id="A0A167A9S5"/>
<dbReference type="EMBL" id="LFIW01002021">
    <property type="protein sequence ID" value="KZL79873.1"/>
    <property type="molecule type" value="Genomic_DNA"/>
</dbReference>
<dbReference type="GO" id="GO:0004842">
    <property type="term" value="F:ubiquitin-protein transferase activity"/>
    <property type="evidence" value="ECO:0007669"/>
    <property type="project" value="InterPro"/>
</dbReference>
<evidence type="ECO:0000256" key="5">
    <source>
        <dbReference type="SAM" id="MobiDB-lite"/>
    </source>
</evidence>
<keyword evidence="4" id="KW-0862">Zinc</keyword>
<reference evidence="7 8" key="1">
    <citation type="submission" date="2015-06" db="EMBL/GenBank/DDBJ databases">
        <title>Survival trade-offs in plant roots during colonization by closely related pathogenic and mutualistic fungi.</title>
        <authorList>
            <person name="Hacquard S."/>
            <person name="Kracher B."/>
            <person name="Hiruma K."/>
            <person name="Weinman A."/>
            <person name="Muench P."/>
            <person name="Garrido Oter R."/>
            <person name="Ver Loren van Themaat E."/>
            <person name="Dallerey J.-F."/>
            <person name="Damm U."/>
            <person name="Henrissat B."/>
            <person name="Lespinet O."/>
            <person name="Thon M."/>
            <person name="Kemen E."/>
            <person name="McHardy A.C."/>
            <person name="Schulze-Lefert P."/>
            <person name="O'Connell R.J."/>
        </authorList>
    </citation>
    <scope>NUCLEOTIDE SEQUENCE [LARGE SCALE GENOMIC DNA]</scope>
    <source>
        <strain evidence="7 8">MAFF 238704</strain>
    </source>
</reference>
<gene>
    <name evidence="7" type="ORF">CI238_02398</name>
</gene>
<dbReference type="Gene3D" id="1.20.120.1750">
    <property type="match status" value="1"/>
</dbReference>
<feature type="region of interest" description="Disordered" evidence="5">
    <location>
        <begin position="1"/>
        <end position="24"/>
    </location>
</feature>